<organism evidence="2 3">
    <name type="scientific">Candidatus Harrisonbacteria bacterium RIFCSPLOWO2_01_FULL_44_18</name>
    <dbReference type="NCBI Taxonomy" id="1798407"/>
    <lineage>
        <taxon>Bacteria</taxon>
        <taxon>Candidatus Harrisoniibacteriota</taxon>
    </lineage>
</organism>
<keyword evidence="1" id="KW-1133">Transmembrane helix</keyword>
<keyword evidence="1" id="KW-0812">Transmembrane</keyword>
<dbReference type="Proteomes" id="UP000177942">
    <property type="component" value="Unassembled WGS sequence"/>
</dbReference>
<dbReference type="EMBL" id="MHJJ01000001">
    <property type="protein sequence ID" value="OGY66376.1"/>
    <property type="molecule type" value="Genomic_DNA"/>
</dbReference>
<feature type="transmembrane region" description="Helical" evidence="1">
    <location>
        <begin position="192"/>
        <end position="215"/>
    </location>
</feature>
<feature type="transmembrane region" description="Helical" evidence="1">
    <location>
        <begin position="30"/>
        <end position="46"/>
    </location>
</feature>
<feature type="transmembrane region" description="Helical" evidence="1">
    <location>
        <begin position="131"/>
        <end position="150"/>
    </location>
</feature>
<dbReference type="STRING" id="1798407.A3A16_03335"/>
<gene>
    <name evidence="2" type="ORF">A3A16_03335</name>
</gene>
<evidence type="ECO:0000313" key="3">
    <source>
        <dbReference type="Proteomes" id="UP000177942"/>
    </source>
</evidence>
<comment type="caution">
    <text evidence="2">The sequence shown here is derived from an EMBL/GenBank/DDBJ whole genome shotgun (WGS) entry which is preliminary data.</text>
</comment>
<dbReference type="AlphaFoldDB" id="A0A1G1ZQB5"/>
<accession>A0A1G1ZQB5</accession>
<sequence length="260" mass="30271">MKPAKKDLIIILIWPIAASLISFLIRADVMVSMLLFFGVPAVYLSIRKPSCVKMAAIFSVIASIPLAIIIDYVMEVTGGWFLPYSVFGDFRLFGYVTIEQLIWLFLYLYFVAMFYENFLDQSCAHQLYRPAVKYFAVILFILFGLFLTVLLIDPKLLEIHYFYLKIGFLLVLPIIIFSLFKSPNFYLKFFWTGIYFLFFSLIYEVTALLLGQWTFPAEHQFVSYVSFGAARFPLEEFIFWIMLGSVATSLYYSLLHKKID</sequence>
<keyword evidence="1" id="KW-0472">Membrane</keyword>
<evidence type="ECO:0000313" key="2">
    <source>
        <dbReference type="EMBL" id="OGY66376.1"/>
    </source>
</evidence>
<feature type="transmembrane region" description="Helical" evidence="1">
    <location>
        <begin position="237"/>
        <end position="255"/>
    </location>
</feature>
<feature type="transmembrane region" description="Helical" evidence="1">
    <location>
        <begin position="58"/>
        <end position="81"/>
    </location>
</feature>
<protein>
    <recommendedName>
        <fullName evidence="4">Lycopene cyclase domain-containing protein</fullName>
    </recommendedName>
</protein>
<feature type="transmembrane region" description="Helical" evidence="1">
    <location>
        <begin position="162"/>
        <end position="180"/>
    </location>
</feature>
<name>A0A1G1ZQB5_9BACT</name>
<feature type="transmembrane region" description="Helical" evidence="1">
    <location>
        <begin position="101"/>
        <end position="119"/>
    </location>
</feature>
<evidence type="ECO:0008006" key="4">
    <source>
        <dbReference type="Google" id="ProtNLM"/>
    </source>
</evidence>
<reference evidence="2 3" key="1">
    <citation type="journal article" date="2016" name="Nat. Commun.">
        <title>Thousands of microbial genomes shed light on interconnected biogeochemical processes in an aquifer system.</title>
        <authorList>
            <person name="Anantharaman K."/>
            <person name="Brown C.T."/>
            <person name="Hug L.A."/>
            <person name="Sharon I."/>
            <person name="Castelle C.J."/>
            <person name="Probst A.J."/>
            <person name="Thomas B.C."/>
            <person name="Singh A."/>
            <person name="Wilkins M.J."/>
            <person name="Karaoz U."/>
            <person name="Brodie E.L."/>
            <person name="Williams K.H."/>
            <person name="Hubbard S.S."/>
            <person name="Banfield J.F."/>
        </authorList>
    </citation>
    <scope>NUCLEOTIDE SEQUENCE [LARGE SCALE GENOMIC DNA]</scope>
</reference>
<evidence type="ECO:0000256" key="1">
    <source>
        <dbReference type="SAM" id="Phobius"/>
    </source>
</evidence>
<feature type="transmembrane region" description="Helical" evidence="1">
    <location>
        <begin position="7"/>
        <end position="24"/>
    </location>
</feature>
<proteinExistence type="predicted"/>